<sequence length="161" mass="18407">MERLVELELDRTAIKELHSSIENLVGLQSLHLEMCRNLESLRDTIHNISCLDYISLRRCTKLRSSPDNNNSLQLCPKPKGLAASSSFQTILMRGWDGFYNERRLSRGYNYLQKVHARTSLPYSSQDSYDPTTVPGSTSKSGVTKTTLVKLFSETYTWLSKR</sequence>
<organism evidence="2 3">
    <name type="scientific">Parasponia andersonii</name>
    <name type="common">Sponia andersonii</name>
    <dbReference type="NCBI Taxonomy" id="3476"/>
    <lineage>
        <taxon>Eukaryota</taxon>
        <taxon>Viridiplantae</taxon>
        <taxon>Streptophyta</taxon>
        <taxon>Embryophyta</taxon>
        <taxon>Tracheophyta</taxon>
        <taxon>Spermatophyta</taxon>
        <taxon>Magnoliopsida</taxon>
        <taxon>eudicotyledons</taxon>
        <taxon>Gunneridae</taxon>
        <taxon>Pentapetalae</taxon>
        <taxon>rosids</taxon>
        <taxon>fabids</taxon>
        <taxon>Rosales</taxon>
        <taxon>Cannabaceae</taxon>
        <taxon>Parasponia</taxon>
    </lineage>
</organism>
<dbReference type="EMBL" id="JXTB01000143">
    <property type="protein sequence ID" value="PON59134.1"/>
    <property type="molecule type" value="Genomic_DNA"/>
</dbReference>
<dbReference type="AlphaFoldDB" id="A0A2P5CDR5"/>
<dbReference type="OrthoDB" id="1166600at2759"/>
<feature type="compositionally biased region" description="Polar residues" evidence="1">
    <location>
        <begin position="121"/>
        <end position="134"/>
    </location>
</feature>
<dbReference type="SUPFAM" id="SSF52058">
    <property type="entry name" value="L domain-like"/>
    <property type="match status" value="1"/>
</dbReference>
<evidence type="ECO:0000313" key="2">
    <source>
        <dbReference type="EMBL" id="PON59134.1"/>
    </source>
</evidence>
<dbReference type="InterPro" id="IPR032675">
    <property type="entry name" value="LRR_dom_sf"/>
</dbReference>
<evidence type="ECO:0000256" key="1">
    <source>
        <dbReference type="SAM" id="MobiDB-lite"/>
    </source>
</evidence>
<proteinExistence type="predicted"/>
<gene>
    <name evidence="2" type="ORF">PanWU01x14_162530</name>
</gene>
<name>A0A2P5CDR5_PARAD</name>
<reference evidence="3" key="1">
    <citation type="submission" date="2016-06" db="EMBL/GenBank/DDBJ databases">
        <title>Parallel loss of symbiosis genes in relatives of nitrogen-fixing non-legume Parasponia.</title>
        <authorList>
            <person name="Van Velzen R."/>
            <person name="Holmer R."/>
            <person name="Bu F."/>
            <person name="Rutten L."/>
            <person name="Van Zeijl A."/>
            <person name="Liu W."/>
            <person name="Santuari L."/>
            <person name="Cao Q."/>
            <person name="Sharma T."/>
            <person name="Shen D."/>
            <person name="Roswanjaya Y."/>
            <person name="Wardhani T."/>
            <person name="Kalhor M.S."/>
            <person name="Jansen J."/>
            <person name="Van den Hoogen J."/>
            <person name="Gungor B."/>
            <person name="Hartog M."/>
            <person name="Hontelez J."/>
            <person name="Verver J."/>
            <person name="Yang W.-C."/>
            <person name="Schijlen E."/>
            <person name="Repin R."/>
            <person name="Schilthuizen M."/>
            <person name="Schranz E."/>
            <person name="Heidstra R."/>
            <person name="Miyata K."/>
            <person name="Fedorova E."/>
            <person name="Kohlen W."/>
            <person name="Bisseling T."/>
            <person name="Smit S."/>
            <person name="Geurts R."/>
        </authorList>
    </citation>
    <scope>NUCLEOTIDE SEQUENCE [LARGE SCALE GENOMIC DNA]</scope>
    <source>
        <strain evidence="3">cv. WU1-14</strain>
    </source>
</reference>
<comment type="caution">
    <text evidence="2">The sequence shown here is derived from an EMBL/GenBank/DDBJ whole genome shotgun (WGS) entry which is preliminary data.</text>
</comment>
<feature type="region of interest" description="Disordered" evidence="1">
    <location>
        <begin position="121"/>
        <end position="140"/>
    </location>
</feature>
<accession>A0A2P5CDR5</accession>
<protein>
    <submittedName>
        <fullName evidence="2">LRR domain containing protein</fullName>
    </submittedName>
</protein>
<dbReference type="Proteomes" id="UP000237105">
    <property type="component" value="Unassembled WGS sequence"/>
</dbReference>
<dbReference type="Gene3D" id="3.80.10.10">
    <property type="entry name" value="Ribonuclease Inhibitor"/>
    <property type="match status" value="1"/>
</dbReference>
<evidence type="ECO:0000313" key="3">
    <source>
        <dbReference type="Proteomes" id="UP000237105"/>
    </source>
</evidence>
<keyword evidence="3" id="KW-1185">Reference proteome</keyword>